<keyword evidence="1" id="KW-0805">Transcription regulation</keyword>
<reference evidence="5 6" key="1">
    <citation type="journal article" date="2019" name="Int. J. Syst. Evol. Microbiol.">
        <title>The Global Catalogue of Microorganisms (GCM) 10K type strain sequencing project: providing services to taxonomists for standard genome sequencing and annotation.</title>
        <authorList>
            <consortium name="The Broad Institute Genomics Platform"/>
            <consortium name="The Broad Institute Genome Sequencing Center for Infectious Disease"/>
            <person name="Wu L."/>
            <person name="Ma J."/>
        </authorList>
    </citation>
    <scope>NUCLEOTIDE SEQUENCE [LARGE SCALE GENOMIC DNA]</scope>
    <source>
        <strain evidence="5 6">XZGYJ-43</strain>
    </source>
</reference>
<evidence type="ECO:0000259" key="3">
    <source>
        <dbReference type="Pfam" id="PF04967"/>
    </source>
</evidence>
<evidence type="ECO:0000313" key="5">
    <source>
        <dbReference type="EMBL" id="MFC7199067.1"/>
    </source>
</evidence>
<dbReference type="RefSeq" id="WP_279529014.1">
    <property type="nucleotide sequence ID" value="NZ_CP122312.1"/>
</dbReference>
<proteinExistence type="predicted"/>
<evidence type="ECO:0000256" key="2">
    <source>
        <dbReference type="ARBA" id="ARBA00023163"/>
    </source>
</evidence>
<feature type="domain" description="HTH bat-type" evidence="3">
    <location>
        <begin position="158"/>
        <end position="209"/>
    </location>
</feature>
<dbReference type="Pfam" id="PF04967">
    <property type="entry name" value="HTH_10"/>
    <property type="match status" value="1"/>
</dbReference>
<organism evidence="5 6">
    <name type="scientific">Halospeciosus flavus</name>
    <dbReference type="NCBI Taxonomy" id="3032283"/>
    <lineage>
        <taxon>Archaea</taxon>
        <taxon>Methanobacteriati</taxon>
        <taxon>Methanobacteriota</taxon>
        <taxon>Stenosarchaea group</taxon>
        <taxon>Halobacteria</taxon>
        <taxon>Halobacteriales</taxon>
        <taxon>Halobacteriaceae</taxon>
        <taxon>Halospeciosus</taxon>
    </lineage>
</organism>
<evidence type="ECO:0000256" key="1">
    <source>
        <dbReference type="ARBA" id="ARBA00023015"/>
    </source>
</evidence>
<feature type="domain" description="Bacterioopsin transcriptional activator GAF and HTH associated" evidence="4">
    <location>
        <begin position="28"/>
        <end position="155"/>
    </location>
</feature>
<dbReference type="InterPro" id="IPR031803">
    <property type="entry name" value="BAT_GAF/HTH-assoc"/>
</dbReference>
<dbReference type="PANTHER" id="PTHR34236:SF1">
    <property type="entry name" value="DIMETHYL SULFOXIDE REDUCTASE TRANSCRIPTIONAL ACTIVATOR"/>
    <property type="match status" value="1"/>
</dbReference>
<name>A0ABD5Z1J2_9EURY</name>
<comment type="caution">
    <text evidence="5">The sequence shown here is derived from an EMBL/GenBank/DDBJ whole genome shotgun (WGS) entry which is preliminary data.</text>
</comment>
<dbReference type="EMBL" id="JBHTAR010000011">
    <property type="protein sequence ID" value="MFC7199067.1"/>
    <property type="molecule type" value="Genomic_DNA"/>
</dbReference>
<dbReference type="AlphaFoldDB" id="A0ABD5Z1J2"/>
<evidence type="ECO:0000313" key="6">
    <source>
        <dbReference type="Proteomes" id="UP001596447"/>
    </source>
</evidence>
<dbReference type="InterPro" id="IPR007050">
    <property type="entry name" value="HTH_bacterioopsin"/>
</dbReference>
<keyword evidence="6" id="KW-1185">Reference proteome</keyword>
<accession>A0ABD5Z1J2</accession>
<evidence type="ECO:0000259" key="4">
    <source>
        <dbReference type="Pfam" id="PF15915"/>
    </source>
</evidence>
<dbReference type="Pfam" id="PF15915">
    <property type="entry name" value="BAT"/>
    <property type="match status" value="1"/>
</dbReference>
<keyword evidence="2" id="KW-0804">Transcription</keyword>
<gene>
    <name evidence="5" type="ORF">ACFQJ9_06500</name>
</gene>
<sequence length="225" mass="24813">MLIVEFVLDHPILRTALRQAPDVTVTWCRTDGLGERPGAERATVLCWVEGDAAGFADAVEADPTATDFCVVETLDDRSLCQFALTEYGRETSIYPTLVRVGGVVRALSSARDGWQFELAFPSQAGFDEFRDVCAERGFDLSLRRVFDEQTDVDSASGLTDRQRDTLVAAVQSGYLDVPRETSLAELADDLGVSPNAASERFRRAVRNLVCESLSVERDSRARKRA</sequence>
<dbReference type="PANTHER" id="PTHR34236">
    <property type="entry name" value="DIMETHYL SULFOXIDE REDUCTASE TRANSCRIPTIONAL ACTIVATOR"/>
    <property type="match status" value="1"/>
</dbReference>
<protein>
    <submittedName>
        <fullName evidence="5">Helix-turn-helix domain-containing protein</fullName>
    </submittedName>
</protein>
<dbReference type="Proteomes" id="UP001596447">
    <property type="component" value="Unassembled WGS sequence"/>
</dbReference>